<proteinExistence type="predicted"/>
<dbReference type="RefSeq" id="WP_222922000.1">
    <property type="nucleotide sequence ID" value="NZ_CP082286.1"/>
</dbReference>
<evidence type="ECO:0000256" key="1">
    <source>
        <dbReference type="SAM" id="Phobius"/>
    </source>
</evidence>
<dbReference type="Proteomes" id="UP001589595">
    <property type="component" value="Unassembled WGS sequence"/>
</dbReference>
<reference evidence="2" key="1">
    <citation type="submission" date="2024-09" db="EMBL/GenBank/DDBJ databases">
        <authorList>
            <person name="Sun Q."/>
        </authorList>
    </citation>
    <scope>NUCLEOTIDE SEQUENCE [LARGE SCALE GENOMIC DNA]</scope>
    <source>
        <strain evidence="2">JCM 31273</strain>
    </source>
</reference>
<gene>
    <name evidence="2" type="ORF">ACFFOL_01780</name>
</gene>
<keyword evidence="1" id="KW-1133">Transmembrane helix</keyword>
<dbReference type="EMBL" id="JBHMAJ010000001">
    <property type="protein sequence ID" value="MFB9822917.1"/>
    <property type="molecule type" value="Genomic_DNA"/>
</dbReference>
<dbReference type="AlphaFoldDB" id="A0ABD5MLT6"/>
<evidence type="ECO:0000313" key="3">
    <source>
        <dbReference type="Proteomes" id="UP001589595"/>
    </source>
</evidence>
<keyword evidence="1" id="KW-0812">Transmembrane</keyword>
<name>A0ABD5MLT6_9EURY</name>
<organism evidence="2 3">
    <name type="scientific">Halobaculum roseum</name>
    <dbReference type="NCBI Taxonomy" id="2175149"/>
    <lineage>
        <taxon>Archaea</taxon>
        <taxon>Methanobacteriati</taxon>
        <taxon>Methanobacteriota</taxon>
        <taxon>Stenosarchaea group</taxon>
        <taxon>Halobacteria</taxon>
        <taxon>Halobacteriales</taxon>
        <taxon>Haloferacaceae</taxon>
        <taxon>Halobaculum</taxon>
    </lineage>
</organism>
<keyword evidence="1" id="KW-0472">Membrane</keyword>
<feature type="transmembrane region" description="Helical" evidence="1">
    <location>
        <begin position="34"/>
        <end position="53"/>
    </location>
</feature>
<dbReference type="GeneID" id="67212250"/>
<protein>
    <submittedName>
        <fullName evidence="2">DUF4145 domain-containing protein</fullName>
    </submittedName>
</protein>
<feature type="transmembrane region" description="Helical" evidence="1">
    <location>
        <begin position="9"/>
        <end position="28"/>
    </location>
</feature>
<sequence>MNSEVYQKYIPLAQVLFIFGIIMRELVFPDTLALSWQLVALLGMVVILPYIPFIQRISYGDWEAELGREIVETEESVEEGIPVPDDVEIGEHVPEGIVEKIYAVHSESHIAALALLRTELEDVLRDVIGHSNLNLNRPMSLGQLTKKANNAQYIDNNTVAAVDDVRGLANKAIHEKNVPRDEANKILEIGVDALGRLYYLKSQSEQESTQSEQGP</sequence>
<evidence type="ECO:0000313" key="2">
    <source>
        <dbReference type="EMBL" id="MFB9822917.1"/>
    </source>
</evidence>
<keyword evidence="3" id="KW-1185">Reference proteome</keyword>
<comment type="caution">
    <text evidence="2">The sequence shown here is derived from an EMBL/GenBank/DDBJ whole genome shotgun (WGS) entry which is preliminary data.</text>
</comment>
<accession>A0ABD5MLT6</accession>